<feature type="transmembrane region" description="Helical" evidence="1">
    <location>
        <begin position="34"/>
        <end position="58"/>
    </location>
</feature>
<reference evidence="3" key="1">
    <citation type="journal article" date="2019" name="Int. J. Syst. Evol. Microbiol.">
        <title>The Global Catalogue of Microorganisms (GCM) 10K type strain sequencing project: providing services to taxonomists for standard genome sequencing and annotation.</title>
        <authorList>
            <consortium name="The Broad Institute Genomics Platform"/>
            <consortium name="The Broad Institute Genome Sequencing Center for Infectious Disease"/>
            <person name="Wu L."/>
            <person name="Ma J."/>
        </authorList>
    </citation>
    <scope>NUCLEOTIDE SEQUENCE [LARGE SCALE GENOMIC DNA]</scope>
    <source>
        <strain evidence="3">CGMCC 4.1621</strain>
    </source>
</reference>
<proteinExistence type="predicted"/>
<organism evidence="2 3">
    <name type="scientific">Halobacillus seohaensis</name>
    <dbReference type="NCBI Taxonomy" id="447421"/>
    <lineage>
        <taxon>Bacteria</taxon>
        <taxon>Bacillati</taxon>
        <taxon>Bacillota</taxon>
        <taxon>Bacilli</taxon>
        <taxon>Bacillales</taxon>
        <taxon>Bacillaceae</taxon>
        <taxon>Halobacillus</taxon>
    </lineage>
</organism>
<dbReference type="Gene3D" id="1.10.1760.20">
    <property type="match status" value="1"/>
</dbReference>
<dbReference type="EMBL" id="JBHSZV010000004">
    <property type="protein sequence ID" value="MFC7060491.1"/>
    <property type="molecule type" value="Genomic_DNA"/>
</dbReference>
<keyword evidence="3" id="KW-1185">Reference proteome</keyword>
<feature type="transmembrane region" description="Helical" evidence="1">
    <location>
        <begin position="139"/>
        <end position="157"/>
    </location>
</feature>
<keyword evidence="1" id="KW-0472">Membrane</keyword>
<protein>
    <submittedName>
        <fullName evidence="2">ECF transporter S component</fullName>
    </submittedName>
</protein>
<feature type="transmembrane region" description="Helical" evidence="1">
    <location>
        <begin position="70"/>
        <end position="90"/>
    </location>
</feature>
<keyword evidence="1" id="KW-1133">Transmembrane helix</keyword>
<dbReference type="InterPro" id="IPR024529">
    <property type="entry name" value="ECF_trnsprt_substrate-spec"/>
</dbReference>
<evidence type="ECO:0000313" key="2">
    <source>
        <dbReference type="EMBL" id="MFC7060491.1"/>
    </source>
</evidence>
<accession>A0ABW2EHX1</accession>
<sequence length="167" mass="18305">MKTYKITLIAMLAALAVAGRIAMAHLPNIQPVTAIIIITGFWLGPLAAVTMAILTTFLSNVILGMGIWSIWQVVSWSVIGMIAGVIGKYWSSIPVWGLSVYGFLSGMFFGLMISVTMYTVGQSFWAYYLAGIPMDVNHAISNTVFILVLSPILGRLFNKYHKSHIMT</sequence>
<dbReference type="Pfam" id="PF12822">
    <property type="entry name" value="ECF_trnsprt"/>
    <property type="match status" value="1"/>
</dbReference>
<evidence type="ECO:0000256" key="1">
    <source>
        <dbReference type="SAM" id="Phobius"/>
    </source>
</evidence>
<comment type="caution">
    <text evidence="2">The sequence shown here is derived from an EMBL/GenBank/DDBJ whole genome shotgun (WGS) entry which is preliminary data.</text>
</comment>
<dbReference type="Proteomes" id="UP001596410">
    <property type="component" value="Unassembled WGS sequence"/>
</dbReference>
<gene>
    <name evidence="2" type="ORF">ACFQIC_01220</name>
</gene>
<name>A0ABW2EHX1_9BACI</name>
<keyword evidence="1" id="KW-0812">Transmembrane</keyword>
<dbReference type="RefSeq" id="WP_204706486.1">
    <property type="nucleotide sequence ID" value="NZ_JBHSZV010000004.1"/>
</dbReference>
<evidence type="ECO:0000313" key="3">
    <source>
        <dbReference type="Proteomes" id="UP001596410"/>
    </source>
</evidence>
<feature type="transmembrane region" description="Helical" evidence="1">
    <location>
        <begin position="96"/>
        <end position="118"/>
    </location>
</feature>